<dbReference type="EMBL" id="JAPQEX020000001">
    <property type="protein sequence ID" value="MDG1641298.1"/>
    <property type="molecule type" value="Genomic_DNA"/>
</dbReference>
<name>A0ABT6EA34_9ENTR</name>
<comment type="caution">
    <text evidence="1">The sequence shown here is derived from an EMBL/GenBank/DDBJ whole genome shotgun (WGS) entry which is preliminary data.</text>
</comment>
<accession>A0ABT6EA34</accession>
<keyword evidence="2" id="KW-1185">Reference proteome</keyword>
<evidence type="ECO:0000313" key="1">
    <source>
        <dbReference type="EMBL" id="MDG1641298.1"/>
    </source>
</evidence>
<dbReference type="RefSeq" id="WP_110272677.1">
    <property type="nucleotide sequence ID" value="NZ_CABGGQ010000006.1"/>
</dbReference>
<gene>
    <name evidence="1" type="primary">yjjY</name>
    <name evidence="1" type="ORF">OXR69_005315</name>
</gene>
<organism evidence="1 2">
    <name type="scientific">Klebsiella huaxiensis</name>
    <dbReference type="NCBI Taxonomy" id="2153354"/>
    <lineage>
        <taxon>Bacteria</taxon>
        <taxon>Pseudomonadati</taxon>
        <taxon>Pseudomonadota</taxon>
        <taxon>Gammaproteobacteria</taxon>
        <taxon>Enterobacterales</taxon>
        <taxon>Enterobacteriaceae</taxon>
        <taxon>Klebsiella/Raoultella group</taxon>
        <taxon>Klebsiella</taxon>
    </lineage>
</organism>
<protein>
    <submittedName>
        <fullName evidence="1">Protein YjjY</fullName>
    </submittedName>
</protein>
<dbReference type="Proteomes" id="UP001075001">
    <property type="component" value="Unassembled WGS sequence"/>
</dbReference>
<evidence type="ECO:0000313" key="2">
    <source>
        <dbReference type="Proteomes" id="UP001075001"/>
    </source>
</evidence>
<sequence>MTKVRNCVLDALSINVNNNISSVVGTFPLDPTVSKTAVILTILTAT</sequence>
<proteinExistence type="predicted"/>
<reference evidence="1" key="1">
    <citation type="submission" date="2023-03" db="EMBL/GenBank/DDBJ databases">
        <title>identification of new KPC variant in Klebsiella huaxiensis from the Hospital Sewage Samples in China.</title>
        <authorList>
            <person name="Wu Y."/>
        </authorList>
    </citation>
    <scope>NUCLEOTIDE SEQUENCE</scope>
    <source>
        <strain evidence="1">ZR-9</strain>
    </source>
</reference>